<dbReference type="PIRSF" id="PIRSF000267">
    <property type="entry name" value="Cyt_oxidse_sub2"/>
    <property type="match status" value="1"/>
</dbReference>
<evidence type="ECO:0000256" key="2">
    <source>
        <dbReference type="ARBA" id="ARBA00007543"/>
    </source>
</evidence>
<evidence type="ECO:0000256" key="6">
    <source>
        <dbReference type="ARBA" id="ARBA00022692"/>
    </source>
</evidence>
<dbReference type="AlphaFoldDB" id="A0A517DWG9"/>
<feature type="transmembrane region" description="Helical" evidence="12">
    <location>
        <begin position="6"/>
        <end position="35"/>
    </location>
</feature>
<keyword evidence="6 12" id="KW-0812">Transmembrane</keyword>
<keyword evidence="4" id="KW-1003">Cell membrane</keyword>
<feature type="transmembrane region" description="Helical" evidence="12">
    <location>
        <begin position="295"/>
        <end position="314"/>
    </location>
</feature>
<evidence type="ECO:0000313" key="13">
    <source>
        <dbReference type="EMBL" id="QDR81705.1"/>
    </source>
</evidence>
<keyword evidence="9 12" id="KW-1133">Transmembrane helix</keyword>
<keyword evidence="3" id="KW-0813">Transport</keyword>
<evidence type="ECO:0000256" key="5">
    <source>
        <dbReference type="ARBA" id="ARBA00022617"/>
    </source>
</evidence>
<dbReference type="Pfam" id="PF02322">
    <property type="entry name" value="Cyt_bd_oxida_II"/>
    <property type="match status" value="1"/>
</dbReference>
<dbReference type="PANTHER" id="PTHR43141">
    <property type="entry name" value="CYTOCHROME BD2 SUBUNIT II"/>
    <property type="match status" value="1"/>
</dbReference>
<proteinExistence type="inferred from homology"/>
<dbReference type="Proteomes" id="UP000320776">
    <property type="component" value="Chromosome"/>
</dbReference>
<keyword evidence="8" id="KW-0249">Electron transport</keyword>
<comment type="similarity">
    <text evidence="2">Belongs to the cytochrome ubiquinol oxidase subunit 2 family.</text>
</comment>
<feature type="transmembrane region" description="Helical" evidence="12">
    <location>
        <begin position="152"/>
        <end position="181"/>
    </location>
</feature>
<evidence type="ECO:0000313" key="14">
    <source>
        <dbReference type="Proteomes" id="UP000320776"/>
    </source>
</evidence>
<keyword evidence="10" id="KW-0408">Iron</keyword>
<evidence type="ECO:0000256" key="3">
    <source>
        <dbReference type="ARBA" id="ARBA00022448"/>
    </source>
</evidence>
<dbReference type="RefSeq" id="WP_144351168.1">
    <property type="nucleotide sequence ID" value="NZ_CP036259.1"/>
</dbReference>
<dbReference type="EMBL" id="CP036259">
    <property type="protein sequence ID" value="QDR81705.1"/>
    <property type="molecule type" value="Genomic_DNA"/>
</dbReference>
<feature type="transmembrane region" description="Helical" evidence="12">
    <location>
        <begin position="81"/>
        <end position="101"/>
    </location>
</feature>
<evidence type="ECO:0000256" key="12">
    <source>
        <dbReference type="SAM" id="Phobius"/>
    </source>
</evidence>
<accession>A0A517DWG9</accession>
<evidence type="ECO:0000256" key="4">
    <source>
        <dbReference type="ARBA" id="ARBA00022475"/>
    </source>
</evidence>
<keyword evidence="7" id="KW-0479">Metal-binding</keyword>
<dbReference type="PANTHER" id="PTHR43141:SF5">
    <property type="entry name" value="CYTOCHROME BD-I UBIQUINOL OXIDASE SUBUNIT 2"/>
    <property type="match status" value="1"/>
</dbReference>
<dbReference type="GO" id="GO:0070069">
    <property type="term" value="C:cytochrome complex"/>
    <property type="evidence" value="ECO:0007669"/>
    <property type="project" value="TreeGrafter"/>
</dbReference>
<evidence type="ECO:0000256" key="11">
    <source>
        <dbReference type="ARBA" id="ARBA00023136"/>
    </source>
</evidence>
<feature type="transmembrane region" description="Helical" evidence="12">
    <location>
        <begin position="113"/>
        <end position="132"/>
    </location>
</feature>
<evidence type="ECO:0000256" key="7">
    <source>
        <dbReference type="ARBA" id="ARBA00022723"/>
    </source>
</evidence>
<dbReference type="GO" id="GO:0009055">
    <property type="term" value="F:electron transfer activity"/>
    <property type="evidence" value="ECO:0007669"/>
    <property type="project" value="TreeGrafter"/>
</dbReference>
<feature type="transmembrane region" description="Helical" evidence="12">
    <location>
        <begin position="201"/>
        <end position="219"/>
    </location>
</feature>
<evidence type="ECO:0000256" key="10">
    <source>
        <dbReference type="ARBA" id="ARBA00023004"/>
    </source>
</evidence>
<evidence type="ECO:0000256" key="9">
    <source>
        <dbReference type="ARBA" id="ARBA00022989"/>
    </source>
</evidence>
<keyword evidence="5" id="KW-0349">Heme</keyword>
<dbReference type="GO" id="GO:0005886">
    <property type="term" value="C:plasma membrane"/>
    <property type="evidence" value="ECO:0007669"/>
    <property type="project" value="UniProtKB-SubCell"/>
</dbReference>
<reference evidence="13 14" key="1">
    <citation type="submission" date="2019-02" db="EMBL/GenBank/DDBJ databases">
        <title>Closed genome of Sporomusa termitida DSM 4440.</title>
        <authorList>
            <person name="Poehlein A."/>
            <person name="Daniel R."/>
        </authorList>
    </citation>
    <scope>NUCLEOTIDE SEQUENCE [LARGE SCALE GENOMIC DNA]</scope>
    <source>
        <strain evidence="13 14">DSM 4440</strain>
    </source>
</reference>
<dbReference type="GO" id="GO:0016682">
    <property type="term" value="F:oxidoreductase activity, acting on diphenols and related substances as donors, oxygen as acceptor"/>
    <property type="evidence" value="ECO:0007669"/>
    <property type="project" value="TreeGrafter"/>
</dbReference>
<comment type="subcellular location">
    <subcellularLocation>
        <location evidence="1">Cell membrane</location>
        <topology evidence="1">Multi-pass membrane protein</topology>
    </subcellularLocation>
</comment>
<dbReference type="GO" id="GO:0046872">
    <property type="term" value="F:metal ion binding"/>
    <property type="evidence" value="ECO:0007669"/>
    <property type="project" value="UniProtKB-KW"/>
</dbReference>
<evidence type="ECO:0000256" key="8">
    <source>
        <dbReference type="ARBA" id="ARBA00022982"/>
    </source>
</evidence>
<dbReference type="InterPro" id="IPR003317">
    <property type="entry name" value="Cyt-d_oxidase_su2"/>
</dbReference>
<evidence type="ECO:0000256" key="1">
    <source>
        <dbReference type="ARBA" id="ARBA00004651"/>
    </source>
</evidence>
<dbReference type="KEGG" id="sted:SPTER_31170"/>
<sequence length="405" mass="45231">MDLNTLCFLLFCLLFTGFLLLDGLDFGVGMLLWAGKNDIERQALIQTIAPVWEGNQVWLIVAAGVLFAGFPHVYATLFSGLYLALFIVLAALLLRGLAIELHNKEDHPAWRSFCYWSVFLGSLVPALLWGIALGSMLSGLPIAGDKQYSGGFLALISMHSLLSGLTYVLLFLSQGAIYLAVKLESSLARRMQQASLATVKYTLPAVVCQAIFTVTATTAGHKGLVFILAVTTLICLFFSGHYLRREQYRPSLGLSGLALITQTVSLFTGLYPRIIVSSLDPRWSLDIYNSAASPLTLKIITSLMLVVLPVIIAVEMWKFYIFRQIVSLQEIELAPRLPRLRQMREQLQQYIKYACCLADTLDKTRKALRSNDGIIINKLKAKHRTLLFGKPHLHRRPVKQNRTKK</sequence>
<protein>
    <submittedName>
        <fullName evidence="13">Cytochrome bd-I ubiquinol oxidase subunit 2</fullName>
    </submittedName>
</protein>
<feature type="transmembrane region" description="Helical" evidence="12">
    <location>
        <begin position="225"/>
        <end position="243"/>
    </location>
</feature>
<keyword evidence="14" id="KW-1185">Reference proteome</keyword>
<organism evidence="13 14">
    <name type="scientific">Sporomusa termitida</name>
    <dbReference type="NCBI Taxonomy" id="2377"/>
    <lineage>
        <taxon>Bacteria</taxon>
        <taxon>Bacillati</taxon>
        <taxon>Bacillota</taxon>
        <taxon>Negativicutes</taxon>
        <taxon>Selenomonadales</taxon>
        <taxon>Sporomusaceae</taxon>
        <taxon>Sporomusa</taxon>
    </lineage>
</organism>
<dbReference type="OrthoDB" id="1680972at2"/>
<dbReference type="GO" id="GO:0019646">
    <property type="term" value="P:aerobic electron transport chain"/>
    <property type="evidence" value="ECO:0007669"/>
    <property type="project" value="TreeGrafter"/>
</dbReference>
<keyword evidence="11 12" id="KW-0472">Membrane</keyword>
<dbReference type="NCBIfam" id="TIGR00203">
    <property type="entry name" value="cydB"/>
    <property type="match status" value="1"/>
</dbReference>
<name>A0A517DWG9_9FIRM</name>
<gene>
    <name evidence="13" type="primary">cydB_1</name>
    <name evidence="13" type="ORF">SPTER_31170</name>
</gene>
<feature type="transmembrane region" description="Helical" evidence="12">
    <location>
        <begin position="255"/>
        <end position="275"/>
    </location>
</feature>